<evidence type="ECO:0000313" key="2">
    <source>
        <dbReference type="EMBL" id="AGO83273.1"/>
    </source>
</evidence>
<dbReference type="KEGG" id="vg:16512844"/>
<gene>
    <name evidence="2" type="ORF">pdul_cds_1007</name>
</gene>
<feature type="region of interest" description="Disordered" evidence="1">
    <location>
        <begin position="459"/>
        <end position="501"/>
    </location>
</feature>
<organism evidence="2 3">
    <name type="scientific">Pandoravirus dulcis</name>
    <dbReference type="NCBI Taxonomy" id="1349409"/>
    <lineage>
        <taxon>Viruses</taxon>
        <taxon>Pandoravirus</taxon>
    </lineage>
</organism>
<dbReference type="EMBL" id="KC977570">
    <property type="protein sequence ID" value="AGO83273.1"/>
    <property type="molecule type" value="Genomic_DNA"/>
</dbReference>
<name>S4VS92_9VIRU</name>
<reference evidence="2 3" key="1">
    <citation type="journal article" date="2013" name="Science">
        <title>Pandoraviruses: amoeba viruses with genomes up to 2.5 Mb reaching that of parasitic eukaryotes.</title>
        <authorList>
            <person name="Philippe N."/>
            <person name="Legendre M."/>
            <person name="Doutre G."/>
            <person name="Coute Y."/>
            <person name="Poirot O."/>
            <person name="Lescot M."/>
            <person name="Arslan D."/>
            <person name="Seltzer V."/>
            <person name="Bertaux L."/>
            <person name="Bruley C."/>
            <person name="Garin J."/>
            <person name="Claverie J.M."/>
            <person name="Abergel C."/>
        </authorList>
    </citation>
    <scope>NUCLEOTIDE SEQUENCE [LARGE SCALE GENOMIC DNA]</scope>
    <source>
        <strain evidence="2">Melbourne</strain>
    </source>
</reference>
<evidence type="ECO:0000313" key="3">
    <source>
        <dbReference type="Proteomes" id="UP000201566"/>
    </source>
</evidence>
<accession>S4VS92</accession>
<evidence type="ECO:0000256" key="1">
    <source>
        <dbReference type="SAM" id="MobiDB-lite"/>
    </source>
</evidence>
<dbReference type="GeneID" id="16512844"/>
<sequence>MKRALKELETELESIASGAGVQWVSPESKRPRLPAGGDDATWDVDRAIFRLRNAADRPEMERLLQGAMTPATQLRRKIGGGQYPDTMWLALADSYEALWASLGNAGAAAVARGDLRPPTFADVQDAYFKLEERDAVNAHMRELESETDAAPPNAYHRLGGAVDRAAQRAMIVALLGEGDYEHYPTPFPEVWDPALRVDEPTVCDDTTAYLIIVNPPTPDRRGDTYLLKDANTVMAAAGVRIDEGQAPRFLDVYGRPYSDEEADAESVLLPYTDEEVSDFLGLLALPAGVRPPPPFDPLPAGVAQIKQALVPIPSLHSLDGADDTLRETLDDDLNEIPIRWLRALWLTECQLVLALQLFAGQVRARRRIAARRETYAGRAPTLFEAAALAYDGPLGADTLPAEVADAVAPVARDLACAAPALPDGRLPGADRLLDIAARWNHRLDEAEAQRPELLCFGLDRAQRPSTASDMDDDDYDEDEDDEEEEDGNDYDGDDDDGDEGL</sequence>
<protein>
    <submittedName>
        <fullName evidence="2">Uncharacterized protein</fullName>
    </submittedName>
</protein>
<dbReference type="Proteomes" id="UP000201566">
    <property type="component" value="Segment"/>
</dbReference>
<feature type="compositionally biased region" description="Acidic residues" evidence="1">
    <location>
        <begin position="469"/>
        <end position="501"/>
    </location>
</feature>
<proteinExistence type="predicted"/>
<dbReference type="RefSeq" id="YP_008319942.1">
    <property type="nucleotide sequence ID" value="NC_021858.1"/>
</dbReference>